<name>A0A2S9XBT7_9BACT</name>
<feature type="binding site" evidence="5">
    <location>
        <begin position="136"/>
        <end position="137"/>
    </location>
    <ligand>
        <name>ATP</name>
        <dbReference type="ChEBI" id="CHEBI:30616"/>
    </ligand>
</feature>
<dbReference type="AlphaFoldDB" id="A0A2S9XBT7"/>
<dbReference type="Proteomes" id="UP000237968">
    <property type="component" value="Unassembled WGS sequence"/>
</dbReference>
<comment type="similarity">
    <text evidence="5 6">Belongs to the adenylate kinase family.</text>
</comment>
<comment type="catalytic activity">
    <reaction evidence="5 7">
        <text>AMP + ATP = 2 ADP</text>
        <dbReference type="Rhea" id="RHEA:12973"/>
        <dbReference type="ChEBI" id="CHEBI:30616"/>
        <dbReference type="ChEBI" id="CHEBI:456215"/>
        <dbReference type="ChEBI" id="CHEBI:456216"/>
        <dbReference type="EC" id="2.7.4.3"/>
    </reaction>
</comment>
<comment type="domain">
    <text evidence="5">Consists of three domains, a large central CORE domain and two small peripheral domains, NMPbind and LID, which undergo movements during catalysis. The LID domain closes over the site of phosphoryl transfer upon ATP binding. Assembling and dissambling the active center during each catalytic cycle provides an effective means to prevent ATP hydrolysis.</text>
</comment>
<evidence type="ECO:0000256" key="2">
    <source>
        <dbReference type="ARBA" id="ARBA00022727"/>
    </source>
</evidence>
<comment type="function">
    <text evidence="5">Catalyzes the reversible transfer of the terminal phosphate group between ATP and AMP. Plays an important role in cellular energy homeostasis and in adenine nucleotide metabolism.</text>
</comment>
<dbReference type="PROSITE" id="PS00113">
    <property type="entry name" value="ADENYLATE_KINASE"/>
    <property type="match status" value="1"/>
</dbReference>
<dbReference type="NCBIfam" id="TIGR01351">
    <property type="entry name" value="adk"/>
    <property type="match status" value="1"/>
</dbReference>
<keyword evidence="1 5" id="KW-0808">Transferase</keyword>
<dbReference type="UniPathway" id="UPA00588">
    <property type="reaction ID" value="UER00649"/>
</dbReference>
<dbReference type="RefSeq" id="WP_106395723.1">
    <property type="nucleotide sequence ID" value="NZ_PVNK01000285.1"/>
</dbReference>
<evidence type="ECO:0000313" key="8">
    <source>
        <dbReference type="EMBL" id="PRP90319.1"/>
    </source>
</evidence>
<feature type="binding site" evidence="5">
    <location>
        <position position="167"/>
    </location>
    <ligand>
        <name>AMP</name>
        <dbReference type="ChEBI" id="CHEBI:456215"/>
    </ligand>
</feature>
<dbReference type="InterPro" id="IPR000850">
    <property type="entry name" value="Adenylat/UMP-CMP_kin"/>
</dbReference>
<keyword evidence="9" id="KW-1185">Reference proteome</keyword>
<dbReference type="InterPro" id="IPR006259">
    <property type="entry name" value="Adenyl_kin_sub"/>
</dbReference>
<evidence type="ECO:0000256" key="3">
    <source>
        <dbReference type="ARBA" id="ARBA00022741"/>
    </source>
</evidence>
<dbReference type="NCBIfam" id="NF001381">
    <property type="entry name" value="PRK00279.1-3"/>
    <property type="match status" value="1"/>
</dbReference>
<dbReference type="InterPro" id="IPR033690">
    <property type="entry name" value="Adenylat_kinase_CS"/>
</dbReference>
<proteinExistence type="inferred from homology"/>
<feature type="binding site" evidence="5">
    <location>
        <position position="31"/>
    </location>
    <ligand>
        <name>AMP</name>
        <dbReference type="ChEBI" id="CHEBI:456215"/>
    </ligand>
</feature>
<feature type="binding site" evidence="5">
    <location>
        <begin position="10"/>
        <end position="15"/>
    </location>
    <ligand>
        <name>ATP</name>
        <dbReference type="ChEBI" id="CHEBI:30616"/>
    </ligand>
</feature>
<comment type="caution">
    <text evidence="8">The sequence shown here is derived from an EMBL/GenBank/DDBJ whole genome shotgun (WGS) entry which is preliminary data.</text>
</comment>
<feature type="region of interest" description="NMP" evidence="5">
    <location>
        <begin position="30"/>
        <end position="59"/>
    </location>
</feature>
<dbReference type="SUPFAM" id="SSF52540">
    <property type="entry name" value="P-loop containing nucleoside triphosphate hydrolases"/>
    <property type="match status" value="1"/>
</dbReference>
<dbReference type="GO" id="GO:0005524">
    <property type="term" value="F:ATP binding"/>
    <property type="evidence" value="ECO:0007669"/>
    <property type="project" value="UniProtKB-UniRule"/>
</dbReference>
<dbReference type="HAMAP" id="MF_00235">
    <property type="entry name" value="Adenylate_kinase_Adk"/>
    <property type="match status" value="1"/>
</dbReference>
<keyword evidence="5 7" id="KW-0067">ATP-binding</keyword>
<evidence type="ECO:0000256" key="6">
    <source>
        <dbReference type="RuleBase" id="RU003330"/>
    </source>
</evidence>
<feature type="binding site" evidence="5">
    <location>
        <position position="92"/>
    </location>
    <ligand>
        <name>AMP</name>
        <dbReference type="ChEBI" id="CHEBI:456215"/>
    </ligand>
</feature>
<keyword evidence="2 5" id="KW-0545">Nucleotide biosynthesis</keyword>
<evidence type="ECO:0000256" key="7">
    <source>
        <dbReference type="RuleBase" id="RU003331"/>
    </source>
</evidence>
<keyword evidence="4 5" id="KW-0418">Kinase</keyword>
<dbReference type="NCBIfam" id="NF001380">
    <property type="entry name" value="PRK00279.1-2"/>
    <property type="match status" value="1"/>
</dbReference>
<feature type="binding site" evidence="5">
    <location>
        <begin position="85"/>
        <end position="88"/>
    </location>
    <ligand>
        <name>AMP</name>
        <dbReference type="ChEBI" id="CHEBI:456215"/>
    </ligand>
</feature>
<comment type="caution">
    <text evidence="5">Lacks conserved residue(s) required for the propagation of feature annotation.</text>
</comment>
<dbReference type="FunFam" id="3.40.50.300:FF:000106">
    <property type="entry name" value="Adenylate kinase mitochondrial"/>
    <property type="match status" value="1"/>
</dbReference>
<feature type="binding site" evidence="5">
    <location>
        <position position="156"/>
    </location>
    <ligand>
        <name>AMP</name>
        <dbReference type="ChEBI" id="CHEBI:456215"/>
    </ligand>
</feature>
<gene>
    <name evidence="5 8" type="primary">adk</name>
    <name evidence="8" type="ORF">ENSA5_65660</name>
</gene>
<protein>
    <recommendedName>
        <fullName evidence="5 7">Adenylate kinase</fullName>
        <shortName evidence="5">AK</shortName>
        <ecNumber evidence="5 7">2.7.4.3</ecNumber>
    </recommendedName>
    <alternativeName>
        <fullName evidence="5">ATP-AMP transphosphorylase</fullName>
    </alternativeName>
    <alternativeName>
        <fullName evidence="5">ATP:AMP phosphotransferase</fullName>
    </alternativeName>
    <alternativeName>
        <fullName evidence="5">Adenylate monophosphate kinase</fullName>
    </alternativeName>
</protein>
<keyword evidence="3 5" id="KW-0547">Nucleotide-binding</keyword>
<comment type="subcellular location">
    <subcellularLocation>
        <location evidence="5 7">Cytoplasm</location>
    </subcellularLocation>
</comment>
<feature type="binding site" evidence="5">
    <location>
        <position position="195"/>
    </location>
    <ligand>
        <name>ATP</name>
        <dbReference type="ChEBI" id="CHEBI:30616"/>
    </ligand>
</feature>
<dbReference type="PANTHER" id="PTHR23359">
    <property type="entry name" value="NUCLEOTIDE KINASE"/>
    <property type="match status" value="1"/>
</dbReference>
<sequence>MRLILVGPPGAGKGTQAGRLVETYAIPHISTGDMFRAAVKAGTELGKRADEYMRSGALVPDELVIAMVLERIQQDDCKDGFMLDGFPRTTPQAEALDAALTAAGIELDAVVQIEVPDELIENRIIHRRQDPETGKIYHLEYNPPADEAVRARLVHRKDDTPEACRARLDKYHAETAPIVPFYAAKGLLKRVDGVGAPDEVEVRIKAALA</sequence>
<evidence type="ECO:0000256" key="1">
    <source>
        <dbReference type="ARBA" id="ARBA00022679"/>
    </source>
</evidence>
<evidence type="ECO:0000313" key="9">
    <source>
        <dbReference type="Proteomes" id="UP000237968"/>
    </source>
</evidence>
<dbReference type="GO" id="GO:0004017">
    <property type="term" value="F:AMP kinase activity"/>
    <property type="evidence" value="ECO:0007669"/>
    <property type="project" value="UniProtKB-UniRule"/>
</dbReference>
<dbReference type="Gene3D" id="3.40.50.300">
    <property type="entry name" value="P-loop containing nucleotide triphosphate hydrolases"/>
    <property type="match status" value="1"/>
</dbReference>
<dbReference type="InterPro" id="IPR036193">
    <property type="entry name" value="ADK_active_lid_dom_sf"/>
</dbReference>
<feature type="binding site" evidence="5">
    <location>
        <position position="127"/>
    </location>
    <ligand>
        <name>ATP</name>
        <dbReference type="ChEBI" id="CHEBI:30616"/>
    </ligand>
</feature>
<dbReference type="GO" id="GO:0044209">
    <property type="term" value="P:AMP salvage"/>
    <property type="evidence" value="ECO:0007669"/>
    <property type="project" value="UniProtKB-UniRule"/>
</dbReference>
<evidence type="ECO:0000256" key="4">
    <source>
        <dbReference type="ARBA" id="ARBA00022777"/>
    </source>
</evidence>
<comment type="pathway">
    <text evidence="5">Purine metabolism; AMP biosynthesis via salvage pathway; AMP from ADP: step 1/1.</text>
</comment>
<organism evidence="8 9">
    <name type="scientific">Enhygromyxa salina</name>
    <dbReference type="NCBI Taxonomy" id="215803"/>
    <lineage>
        <taxon>Bacteria</taxon>
        <taxon>Pseudomonadati</taxon>
        <taxon>Myxococcota</taxon>
        <taxon>Polyangia</taxon>
        <taxon>Nannocystales</taxon>
        <taxon>Nannocystaceae</taxon>
        <taxon>Enhygromyxa</taxon>
    </lineage>
</organism>
<dbReference type="InterPro" id="IPR027417">
    <property type="entry name" value="P-loop_NTPase"/>
</dbReference>
<accession>A0A2S9XBT7</accession>
<dbReference type="GO" id="GO:0005737">
    <property type="term" value="C:cytoplasm"/>
    <property type="evidence" value="ECO:0007669"/>
    <property type="project" value="UniProtKB-SubCell"/>
</dbReference>
<dbReference type="PRINTS" id="PR00094">
    <property type="entry name" value="ADENYLTKNASE"/>
</dbReference>
<comment type="subunit">
    <text evidence="5 7">Monomer.</text>
</comment>
<reference evidence="8 9" key="1">
    <citation type="submission" date="2018-03" db="EMBL/GenBank/DDBJ databases">
        <title>Draft Genome Sequences of the Obligatory Marine Myxobacteria Enhygromyxa salina SWB005.</title>
        <authorList>
            <person name="Poehlein A."/>
            <person name="Moghaddam J.A."/>
            <person name="Harms H."/>
            <person name="Alanjari M."/>
            <person name="Koenig G.M."/>
            <person name="Daniel R."/>
            <person name="Schaeberle T.F."/>
        </authorList>
    </citation>
    <scope>NUCLEOTIDE SEQUENCE [LARGE SCALE GENOMIC DNA]</scope>
    <source>
        <strain evidence="8 9">SWB005</strain>
    </source>
</reference>
<dbReference type="Pfam" id="PF00406">
    <property type="entry name" value="ADK"/>
    <property type="match status" value="1"/>
</dbReference>
<dbReference type="OrthoDB" id="9805030at2"/>
<dbReference type="EC" id="2.7.4.3" evidence="5 7"/>
<dbReference type="NCBIfam" id="NF011100">
    <property type="entry name" value="PRK14527.1"/>
    <property type="match status" value="1"/>
</dbReference>
<feature type="binding site" evidence="5">
    <location>
        <position position="36"/>
    </location>
    <ligand>
        <name>AMP</name>
        <dbReference type="ChEBI" id="CHEBI:456215"/>
    </ligand>
</feature>
<feature type="binding site" evidence="5">
    <location>
        <begin position="57"/>
        <end position="59"/>
    </location>
    <ligand>
        <name>AMP</name>
        <dbReference type="ChEBI" id="CHEBI:456215"/>
    </ligand>
</feature>
<dbReference type="EMBL" id="PVNK01000285">
    <property type="protein sequence ID" value="PRP90319.1"/>
    <property type="molecule type" value="Genomic_DNA"/>
</dbReference>
<evidence type="ECO:0000256" key="5">
    <source>
        <dbReference type="HAMAP-Rule" id="MF_00235"/>
    </source>
</evidence>
<dbReference type="SUPFAM" id="SSF57774">
    <property type="entry name" value="Microbial and mitochondrial ADK, insert 'zinc finger' domain"/>
    <property type="match status" value="1"/>
</dbReference>
<dbReference type="CDD" id="cd01428">
    <property type="entry name" value="ADK"/>
    <property type="match status" value="1"/>
</dbReference>
<keyword evidence="5" id="KW-0963">Cytoplasm</keyword>